<feature type="domain" description="Fimbrial-type adhesion" evidence="5">
    <location>
        <begin position="115"/>
        <end position="253"/>
    </location>
</feature>
<dbReference type="Proteomes" id="UP000291600">
    <property type="component" value="Unassembled WGS sequence"/>
</dbReference>
<dbReference type="GO" id="GO:0009289">
    <property type="term" value="C:pilus"/>
    <property type="evidence" value="ECO:0007669"/>
    <property type="project" value="UniProtKB-SubCell"/>
</dbReference>
<evidence type="ECO:0000256" key="3">
    <source>
        <dbReference type="ARBA" id="ARBA00022729"/>
    </source>
</evidence>
<evidence type="ECO:0000313" key="6">
    <source>
        <dbReference type="EMBL" id="TBL69515.1"/>
    </source>
</evidence>
<dbReference type="SUPFAM" id="SSF49401">
    <property type="entry name" value="Bacterial adhesins"/>
    <property type="match status" value="1"/>
</dbReference>
<keyword evidence="3" id="KW-0732">Signal</keyword>
<evidence type="ECO:0000259" key="5">
    <source>
        <dbReference type="Pfam" id="PF00419"/>
    </source>
</evidence>
<name>A0ABD7Q6Z6_HAFAL</name>
<proteinExistence type="inferred from homology"/>
<evidence type="ECO:0000256" key="1">
    <source>
        <dbReference type="ARBA" id="ARBA00004561"/>
    </source>
</evidence>
<dbReference type="AlphaFoldDB" id="A0ABD7Q6Z6"/>
<dbReference type="PANTHER" id="PTHR33420">
    <property type="entry name" value="FIMBRIAL SUBUNIT ELFA-RELATED"/>
    <property type="match status" value="1"/>
</dbReference>
<protein>
    <recommendedName>
        <fullName evidence="5">Fimbrial-type adhesion domain-containing protein</fullName>
    </recommendedName>
</protein>
<dbReference type="PANTHER" id="PTHR33420:SF12">
    <property type="entry name" value="FIMBRIN-LIKE PROTEIN FIMI-RELATED"/>
    <property type="match status" value="1"/>
</dbReference>
<evidence type="ECO:0000256" key="2">
    <source>
        <dbReference type="ARBA" id="ARBA00006671"/>
    </source>
</evidence>
<organism evidence="6 7">
    <name type="scientific">Hafnia alvei</name>
    <dbReference type="NCBI Taxonomy" id="569"/>
    <lineage>
        <taxon>Bacteria</taxon>
        <taxon>Pseudomonadati</taxon>
        <taxon>Pseudomonadota</taxon>
        <taxon>Gammaproteobacteria</taxon>
        <taxon>Enterobacterales</taxon>
        <taxon>Hafniaceae</taxon>
        <taxon>Hafnia</taxon>
    </lineage>
</organism>
<evidence type="ECO:0000313" key="7">
    <source>
        <dbReference type="Proteomes" id="UP000291600"/>
    </source>
</evidence>
<keyword evidence="4" id="KW-0281">Fimbrium</keyword>
<sequence>MLRTNIKGIGYALGLRCISRTSDGCDVYKNQTVWLGQSVSWNTQSSWYPYDTTDTMYWRIVLRIYQLSDYQFLGDQLATNNDDNFKTGAWLQIGGVTQPTANINFGSVMINLHGTYPTCTTVMSQGGSIINLGDYSVSELSNNNSPRIVPFNITFSGCSNLTSITTKLTSNYLISGTTLMGDKNRYRGVGVEISSGEGNVLVPNNANSKYVYENSFKADSRTMTLYATLKNNGQSTITPGAFETGGTLTFTYQ</sequence>
<dbReference type="EMBL" id="SITJ01000052">
    <property type="protein sequence ID" value="TBL69515.1"/>
    <property type="molecule type" value="Genomic_DNA"/>
</dbReference>
<evidence type="ECO:0000256" key="4">
    <source>
        <dbReference type="ARBA" id="ARBA00023263"/>
    </source>
</evidence>
<dbReference type="InterPro" id="IPR000259">
    <property type="entry name" value="Adhesion_dom_fimbrial"/>
</dbReference>
<reference evidence="6 7" key="1">
    <citation type="submission" date="2019-02" db="EMBL/GenBank/DDBJ databases">
        <title>Comparative genomic analysis of the Hafnia genus genomes.</title>
        <authorList>
            <person name="Zhiqiu Y."/>
            <person name="Chao Y."/>
            <person name="Yuhui D."/>
            <person name="Di H."/>
            <person name="Bin L."/>
        </authorList>
    </citation>
    <scope>NUCLEOTIDE SEQUENCE [LARGE SCALE GENOMIC DNA]</scope>
    <source>
        <strain evidence="6 7">PCM_1210</strain>
    </source>
</reference>
<comment type="subcellular location">
    <subcellularLocation>
        <location evidence="1">Fimbrium</location>
    </subcellularLocation>
</comment>
<dbReference type="RefSeq" id="WP_130970480.1">
    <property type="nucleotide sequence ID" value="NZ_SITJ01000052.1"/>
</dbReference>
<dbReference type="Gene3D" id="2.60.40.1090">
    <property type="entry name" value="Fimbrial-type adhesion domain"/>
    <property type="match status" value="1"/>
</dbReference>
<dbReference type="InterPro" id="IPR036937">
    <property type="entry name" value="Adhesion_dom_fimbrial_sf"/>
</dbReference>
<dbReference type="Pfam" id="PF00419">
    <property type="entry name" value="Fimbrial"/>
    <property type="match status" value="1"/>
</dbReference>
<comment type="caution">
    <text evidence="6">The sequence shown here is derived from an EMBL/GenBank/DDBJ whole genome shotgun (WGS) entry which is preliminary data.</text>
</comment>
<dbReference type="InterPro" id="IPR008966">
    <property type="entry name" value="Adhesion_dom_sf"/>
</dbReference>
<dbReference type="InterPro" id="IPR050263">
    <property type="entry name" value="Bact_Fimbrial_Adh_Pro"/>
</dbReference>
<comment type="similarity">
    <text evidence="2">Belongs to the fimbrial protein family.</text>
</comment>
<gene>
    <name evidence="6" type="ORF">EYY96_04275</name>
</gene>
<accession>A0ABD7Q6Z6</accession>